<dbReference type="RefSeq" id="WP_052595750.1">
    <property type="nucleotide sequence ID" value="NZ_CP011112.1"/>
</dbReference>
<evidence type="ECO:0000313" key="2">
    <source>
        <dbReference type="Proteomes" id="UP000066480"/>
    </source>
</evidence>
<dbReference type="Proteomes" id="UP000066480">
    <property type="component" value="Chromosome"/>
</dbReference>
<accession>A0A0K1JNC3</accession>
<proteinExistence type="predicted"/>
<dbReference type="OrthoDB" id="5105291at2"/>
<dbReference type="EMBL" id="CP011112">
    <property type="protein sequence ID" value="AKU18207.1"/>
    <property type="molecule type" value="Genomic_DNA"/>
</dbReference>
<reference evidence="1 2" key="1">
    <citation type="submission" date="2015-03" db="EMBL/GenBank/DDBJ databases">
        <title>Luteipulveratus halotolerans sp. nov., a novel actinobacterium (Dermacoccaceae) from Sarawak, Malaysia.</title>
        <authorList>
            <person name="Juboi H."/>
            <person name="Basik A."/>
            <person name="Shamsul S.S."/>
            <person name="Arnold P."/>
            <person name="Schmitt E.K."/>
            <person name="Sanglier J.-J."/>
            <person name="Yeo T."/>
        </authorList>
    </citation>
    <scope>NUCLEOTIDE SEQUENCE [LARGE SCALE GENOMIC DNA]</scope>
    <source>
        <strain evidence="1 2">MN07-A0370</strain>
    </source>
</reference>
<protein>
    <submittedName>
        <fullName evidence="1">Uncharacterized protein</fullName>
    </submittedName>
</protein>
<gene>
    <name evidence="1" type="ORF">VV02_24075</name>
</gene>
<dbReference type="KEGG" id="lmoi:VV02_24075"/>
<sequence length="269" mass="29160">MNDDATGQAEFANRVLESMTDVFWDPEVERRGGIEATGPIVKALAILTPGRPVEVRLNDEVDLVARARSGSAVKRGEAVTMENLEAIEGLEPLDVDINAGWVLLVVLPDGQHFAQFDFIQNRGRSLQILKLASDYLATARTASNAELFGPALENLLAAAELAITAQTSSFAAMPGERKRRNVHSARLHWSKVNVGLGNTTPTAHATLVTLHSLRAAARYGEGELPEQGQVEALIQPVTDLVEDSARRIGQPLRTQDPAFTIDVDLRPSK</sequence>
<organism evidence="1 2">
    <name type="scientific">Luteipulveratus mongoliensis</name>
    <dbReference type="NCBI Taxonomy" id="571913"/>
    <lineage>
        <taxon>Bacteria</taxon>
        <taxon>Bacillati</taxon>
        <taxon>Actinomycetota</taxon>
        <taxon>Actinomycetes</taxon>
        <taxon>Micrococcales</taxon>
        <taxon>Dermacoccaceae</taxon>
        <taxon>Luteipulveratus</taxon>
    </lineage>
</organism>
<evidence type="ECO:0000313" key="1">
    <source>
        <dbReference type="EMBL" id="AKU18207.1"/>
    </source>
</evidence>
<dbReference type="AlphaFoldDB" id="A0A0K1JNC3"/>
<dbReference type="STRING" id="571913.VV02_24075"/>
<keyword evidence="2" id="KW-1185">Reference proteome</keyword>
<name>A0A0K1JNC3_9MICO</name>